<dbReference type="EC" id="2.3.1.-" evidence="3"/>
<feature type="binding site" evidence="4">
    <location>
        <position position="170"/>
    </location>
    <ligand>
        <name>Zn(2+)</name>
        <dbReference type="ChEBI" id="CHEBI:29105"/>
    </ligand>
</feature>
<dbReference type="HAMAP" id="MF_01121">
    <property type="entry name" value="Sirtuin_ClassIII"/>
    <property type="match status" value="1"/>
</dbReference>
<evidence type="ECO:0000313" key="7">
    <source>
        <dbReference type="Proteomes" id="UP000825935"/>
    </source>
</evidence>
<dbReference type="PANTHER" id="PTHR11085:SF13">
    <property type="entry name" value="NAD-DEPENDENT PROTEIN DEACYLASE"/>
    <property type="match status" value="1"/>
</dbReference>
<dbReference type="SUPFAM" id="SSF52467">
    <property type="entry name" value="DHS-like NAD/FAD-binding domain"/>
    <property type="match status" value="1"/>
</dbReference>
<feature type="binding site" evidence="3 4">
    <location>
        <position position="167"/>
    </location>
    <ligand>
        <name>Zn(2+)</name>
        <dbReference type="ChEBI" id="CHEBI:29105"/>
    </ligand>
</feature>
<dbReference type="InterPro" id="IPR026590">
    <property type="entry name" value="Ssirtuin_cat_dom"/>
</dbReference>
<feature type="binding site" evidence="3">
    <location>
        <position position="104"/>
    </location>
    <ligand>
        <name>substrate</name>
    </ligand>
</feature>
<feature type="binding site" evidence="3 4">
    <location>
        <position position="208"/>
    </location>
    <ligand>
        <name>Zn(2+)</name>
        <dbReference type="ChEBI" id="CHEBI:29105"/>
    </ligand>
</feature>
<accession>A0A8T2SG10</accession>
<comment type="catalytic activity">
    <reaction evidence="3">
        <text>N(6)-glutaryl-L-lysyl-[protein] + NAD(+) + H2O = 2''-O-glutaryl-ADP-D-ribose + nicotinamide + L-lysyl-[protein]</text>
        <dbReference type="Rhea" id="RHEA:47664"/>
        <dbReference type="Rhea" id="RHEA-COMP:9752"/>
        <dbReference type="Rhea" id="RHEA-COMP:11875"/>
        <dbReference type="ChEBI" id="CHEBI:15377"/>
        <dbReference type="ChEBI" id="CHEBI:17154"/>
        <dbReference type="ChEBI" id="CHEBI:29969"/>
        <dbReference type="ChEBI" id="CHEBI:57540"/>
        <dbReference type="ChEBI" id="CHEBI:87828"/>
        <dbReference type="ChEBI" id="CHEBI:87829"/>
    </reaction>
</comment>
<evidence type="ECO:0000256" key="2">
    <source>
        <dbReference type="ARBA" id="ARBA00023027"/>
    </source>
</evidence>
<dbReference type="InterPro" id="IPR029035">
    <property type="entry name" value="DHS-like_NAD/FAD-binding_dom"/>
</dbReference>
<keyword evidence="3 4" id="KW-0862">Zinc</keyword>
<dbReference type="GO" id="GO:0070403">
    <property type="term" value="F:NAD+ binding"/>
    <property type="evidence" value="ECO:0007669"/>
    <property type="project" value="UniProtKB-UniRule"/>
</dbReference>
<comment type="caution">
    <text evidence="6">The sequence shown here is derived from an EMBL/GenBank/DDBJ whole genome shotgun (WGS) entry which is preliminary data.</text>
</comment>
<keyword evidence="1 3" id="KW-0808">Transferase</keyword>
<evidence type="ECO:0000259" key="5">
    <source>
        <dbReference type="PROSITE" id="PS50305"/>
    </source>
</evidence>
<evidence type="ECO:0000313" key="6">
    <source>
        <dbReference type="EMBL" id="KAH7331422.1"/>
    </source>
</evidence>
<keyword evidence="3 4" id="KW-0479">Metal-binding</keyword>
<keyword evidence="7" id="KW-1185">Reference proteome</keyword>
<dbReference type="InterPro" id="IPR050134">
    <property type="entry name" value="NAD-dep_sirtuin_deacylases"/>
</dbReference>
<comment type="caution">
    <text evidence="3">Lacks conserved residue(s) required for the propagation of feature annotation.</text>
</comment>
<dbReference type="GO" id="GO:0036055">
    <property type="term" value="F:protein-succinyllysine desuccinylase activity"/>
    <property type="evidence" value="ECO:0007669"/>
    <property type="project" value="UniProtKB-UniRule"/>
</dbReference>
<comment type="domain">
    <text evidence="3">In contrast to class I sirtuins, class III sirtuins have only weak deacetylase activity. Difference in substrate specificity is probably due to a larger hydrophobic pocket with 2 residues (Tyr-104 and Arg-107) that bind to malonylated and succinylated substrates and define the specificity.</text>
</comment>
<sequence>MYMVSDTRISGYVFKLIPHESRMIGRLLSSWRGMAHLRQADIDNFSAVLSKASKITVLTGAGISAESGIPTFRGQGGLWRTWSATELATPEAFAADPSLVWEFYHYRRVVVSKCKPNPGHYAIAALEQRCKKDGKVFSLLTQNIDGLHQESGSTAVELHGSLWKTRCLTCENVEENRDMPICPALDGKGAPDVDVKDARIPTIELPRCKKCNGLLRPHVVWFGESLFPEVLKQAYDALYHCDLLLVVGTSAVVQPAAGFAPIVKGGGGYVAEFNIEDTPISRACSFKFQGKSGETLVRALGLGLDELGQTEATTS</sequence>
<proteinExistence type="inferred from homology"/>
<feature type="binding site" evidence="4">
    <location>
        <position position="211"/>
    </location>
    <ligand>
        <name>Zn(2+)</name>
        <dbReference type="ChEBI" id="CHEBI:29105"/>
    </ligand>
</feature>
<dbReference type="PANTHER" id="PTHR11085">
    <property type="entry name" value="NAD-DEPENDENT PROTEIN DEACYLASE SIRTUIN-5, MITOCHONDRIAL-RELATED"/>
    <property type="match status" value="1"/>
</dbReference>
<comment type="subcellular location">
    <subcellularLocation>
        <location evidence="3">Mitochondrion</location>
    </subcellularLocation>
</comment>
<dbReference type="GO" id="GO:0008270">
    <property type="term" value="F:zinc ion binding"/>
    <property type="evidence" value="ECO:0007669"/>
    <property type="project" value="UniProtKB-UniRule"/>
</dbReference>
<comment type="catalytic activity">
    <reaction evidence="3">
        <text>N(6)-malonyl-L-lysyl-[protein] + NAD(+) + H2O = 2''-O-malonyl-ADP-D-ribose + nicotinamide + L-lysyl-[protein]</text>
        <dbReference type="Rhea" id="RHEA:47672"/>
        <dbReference type="Rhea" id="RHEA-COMP:9752"/>
        <dbReference type="Rhea" id="RHEA-COMP:11878"/>
        <dbReference type="ChEBI" id="CHEBI:15377"/>
        <dbReference type="ChEBI" id="CHEBI:17154"/>
        <dbReference type="ChEBI" id="CHEBI:29969"/>
        <dbReference type="ChEBI" id="CHEBI:57540"/>
        <dbReference type="ChEBI" id="CHEBI:87831"/>
        <dbReference type="ChEBI" id="CHEBI:87833"/>
    </reaction>
</comment>
<evidence type="ECO:0000256" key="4">
    <source>
        <dbReference type="PROSITE-ProRule" id="PRU00236"/>
    </source>
</evidence>
<dbReference type="AlphaFoldDB" id="A0A8T2SG10"/>
<dbReference type="OMA" id="LIHMHGE"/>
<dbReference type="GO" id="GO:0017136">
    <property type="term" value="F:histone deacetylase activity, NAD-dependent"/>
    <property type="evidence" value="ECO:0007669"/>
    <property type="project" value="TreeGrafter"/>
</dbReference>
<dbReference type="GO" id="GO:0005739">
    <property type="term" value="C:mitochondrion"/>
    <property type="evidence" value="ECO:0007669"/>
    <property type="project" value="UniProtKB-SubCell"/>
</dbReference>
<feature type="domain" description="Deacetylase sirtuin-type" evidence="5">
    <location>
        <begin position="35"/>
        <end position="310"/>
    </location>
</feature>
<evidence type="ECO:0000256" key="3">
    <source>
        <dbReference type="HAMAP-Rule" id="MF_03160"/>
    </source>
</evidence>
<comment type="function">
    <text evidence="3">NAD-dependent lysine demalonylase, desuccinylase and deglutarylase that specifically removes malonyl, succinyl and glutaryl groups on target proteins. Has weak NAD-dependent protein deacetylase activity; however this activity may not be physiologically relevant in vivo.</text>
</comment>
<feature type="binding site" evidence="3">
    <location>
        <begin position="142"/>
        <end position="145"/>
    </location>
    <ligand>
        <name>NAD(+)</name>
        <dbReference type="ChEBI" id="CHEBI:57540"/>
    </ligand>
</feature>
<feature type="binding site" evidence="3">
    <location>
        <begin position="274"/>
        <end position="276"/>
    </location>
    <ligand>
        <name>NAD(+)</name>
        <dbReference type="ChEBI" id="CHEBI:57540"/>
    </ligand>
</feature>
<comment type="catalytic activity">
    <reaction evidence="3">
        <text>N(6)-succinyl-L-lysyl-[protein] + NAD(+) + H2O = 2''-O-succinyl-ADP-D-ribose + nicotinamide + L-lysyl-[protein]</text>
        <dbReference type="Rhea" id="RHEA:47668"/>
        <dbReference type="Rhea" id="RHEA-COMP:9752"/>
        <dbReference type="Rhea" id="RHEA-COMP:11877"/>
        <dbReference type="ChEBI" id="CHEBI:15377"/>
        <dbReference type="ChEBI" id="CHEBI:17154"/>
        <dbReference type="ChEBI" id="CHEBI:29969"/>
        <dbReference type="ChEBI" id="CHEBI:57540"/>
        <dbReference type="ChEBI" id="CHEBI:87830"/>
        <dbReference type="ChEBI" id="CHEBI:87832"/>
    </reaction>
</comment>
<dbReference type="InterPro" id="IPR027546">
    <property type="entry name" value="Sirtuin_class_III"/>
</dbReference>
<feature type="active site" description="Proton acceptor" evidence="3 4">
    <location>
        <position position="159"/>
    </location>
</feature>
<keyword evidence="3" id="KW-0496">Mitochondrion</keyword>
<comment type="cofactor">
    <cofactor evidence="3">
        <name>Zn(2+)</name>
        <dbReference type="ChEBI" id="CHEBI:29105"/>
    </cofactor>
    <text evidence="3">Binds 1 zinc ion per subunit.</text>
</comment>
<protein>
    <recommendedName>
        <fullName evidence="3">NAD-dependent protein deacylase</fullName>
        <ecNumber evidence="3">2.3.1.-</ecNumber>
    </recommendedName>
    <alternativeName>
        <fullName evidence="3">Regulatory protein SIR2 homolog 5</fullName>
    </alternativeName>
</protein>
<dbReference type="Pfam" id="PF02146">
    <property type="entry name" value="SIR2"/>
    <property type="match status" value="1"/>
</dbReference>
<dbReference type="Proteomes" id="UP000825935">
    <property type="component" value="Chromosome 20"/>
</dbReference>
<dbReference type="Gene3D" id="3.30.1600.10">
    <property type="entry name" value="SIR2/SIRT2 'Small Domain"/>
    <property type="match status" value="1"/>
</dbReference>
<organism evidence="6 7">
    <name type="scientific">Ceratopteris richardii</name>
    <name type="common">Triangle waterfern</name>
    <dbReference type="NCBI Taxonomy" id="49495"/>
    <lineage>
        <taxon>Eukaryota</taxon>
        <taxon>Viridiplantae</taxon>
        <taxon>Streptophyta</taxon>
        <taxon>Embryophyta</taxon>
        <taxon>Tracheophyta</taxon>
        <taxon>Polypodiopsida</taxon>
        <taxon>Polypodiidae</taxon>
        <taxon>Polypodiales</taxon>
        <taxon>Pteridineae</taxon>
        <taxon>Pteridaceae</taxon>
        <taxon>Parkerioideae</taxon>
        <taxon>Ceratopteris</taxon>
    </lineage>
</organism>
<evidence type="ECO:0000256" key="1">
    <source>
        <dbReference type="ARBA" id="ARBA00022679"/>
    </source>
</evidence>
<keyword evidence="2 3" id="KW-0520">NAD</keyword>
<dbReference type="InterPro" id="IPR026591">
    <property type="entry name" value="Sirtuin_cat_small_dom_sf"/>
</dbReference>
<feature type="binding site" evidence="3">
    <location>
        <position position="292"/>
    </location>
    <ligand>
        <name>NAD(+)</name>
        <dbReference type="ChEBI" id="CHEBI:57540"/>
    </ligand>
</feature>
<dbReference type="Gene3D" id="3.40.50.1220">
    <property type="entry name" value="TPP-binding domain"/>
    <property type="match status" value="1"/>
</dbReference>
<dbReference type="NCBIfam" id="NF001753">
    <property type="entry name" value="PRK00481.1-3"/>
    <property type="match status" value="1"/>
</dbReference>
<dbReference type="InterPro" id="IPR003000">
    <property type="entry name" value="Sirtuin"/>
</dbReference>
<comment type="similarity">
    <text evidence="3">Belongs to the sirtuin family. Class III subfamily.</text>
</comment>
<feature type="binding site" evidence="3">
    <location>
        <position position="107"/>
    </location>
    <ligand>
        <name>substrate</name>
    </ligand>
</feature>
<dbReference type="CDD" id="cd01412">
    <property type="entry name" value="SIRT5_Af1_CobB"/>
    <property type="match status" value="1"/>
</dbReference>
<dbReference type="PROSITE" id="PS50305">
    <property type="entry name" value="SIRTUIN"/>
    <property type="match status" value="1"/>
</dbReference>
<dbReference type="GO" id="GO:0005634">
    <property type="term" value="C:nucleus"/>
    <property type="evidence" value="ECO:0007669"/>
    <property type="project" value="TreeGrafter"/>
</dbReference>
<name>A0A8T2SG10_CERRI</name>
<gene>
    <name evidence="6" type="ORF">KP509_20G032100</name>
</gene>
<feature type="binding site" evidence="3">
    <location>
        <begin position="60"/>
        <end position="79"/>
    </location>
    <ligand>
        <name>NAD(+)</name>
        <dbReference type="ChEBI" id="CHEBI:57540"/>
    </ligand>
</feature>
<dbReference type="OrthoDB" id="424302at2759"/>
<dbReference type="EMBL" id="CM035425">
    <property type="protein sequence ID" value="KAH7331422.1"/>
    <property type="molecule type" value="Genomic_DNA"/>
</dbReference>
<reference evidence="6" key="1">
    <citation type="submission" date="2021-08" db="EMBL/GenBank/DDBJ databases">
        <title>WGS assembly of Ceratopteris richardii.</title>
        <authorList>
            <person name="Marchant D.B."/>
            <person name="Chen G."/>
            <person name="Jenkins J."/>
            <person name="Shu S."/>
            <person name="Leebens-Mack J."/>
            <person name="Grimwood J."/>
            <person name="Schmutz J."/>
            <person name="Soltis P."/>
            <person name="Soltis D."/>
            <person name="Chen Z.-H."/>
        </authorList>
    </citation>
    <scope>NUCLEOTIDE SEQUENCE</scope>
    <source>
        <strain evidence="6">Whitten #5841</strain>
        <tissue evidence="6">Leaf</tissue>
    </source>
</reference>
<dbReference type="GO" id="GO:0036054">
    <property type="term" value="F:protein-malonyllysine demalonylase activity"/>
    <property type="evidence" value="ECO:0007669"/>
    <property type="project" value="UniProtKB-UniRule"/>
</dbReference>
<feature type="binding site" evidence="3">
    <location>
        <begin position="248"/>
        <end position="250"/>
    </location>
    <ligand>
        <name>NAD(+)</name>
        <dbReference type="ChEBI" id="CHEBI:57540"/>
    </ligand>
</feature>